<dbReference type="InterPro" id="IPR018760">
    <property type="entry name" value="DUF2326"/>
</dbReference>
<organism evidence="2 3">
    <name type="scientific">Nocardiopsis sinuspersici</name>
    <dbReference type="NCBI Taxonomy" id="501010"/>
    <lineage>
        <taxon>Bacteria</taxon>
        <taxon>Bacillati</taxon>
        <taxon>Actinomycetota</taxon>
        <taxon>Actinomycetes</taxon>
        <taxon>Streptosporangiales</taxon>
        <taxon>Nocardiopsidaceae</taxon>
        <taxon>Nocardiopsis</taxon>
    </lineage>
</organism>
<comment type="caution">
    <text evidence="2">The sequence shown here is derived from an EMBL/GenBank/DDBJ whole genome shotgun (WGS) entry which is preliminary data.</text>
</comment>
<evidence type="ECO:0000259" key="1">
    <source>
        <dbReference type="Pfam" id="PF10088"/>
    </source>
</evidence>
<reference evidence="2 3" key="1">
    <citation type="submission" date="2020-07" db="EMBL/GenBank/DDBJ databases">
        <title>Sequencing the genomes of 1000 actinobacteria strains.</title>
        <authorList>
            <person name="Klenk H.-P."/>
        </authorList>
    </citation>
    <scope>NUCLEOTIDE SEQUENCE [LARGE SCALE GENOMIC DNA]</scope>
    <source>
        <strain evidence="2 3">DSM 45278</strain>
    </source>
</reference>
<dbReference type="Proteomes" id="UP000584931">
    <property type="component" value="Unassembled WGS sequence"/>
</dbReference>
<evidence type="ECO:0000313" key="2">
    <source>
        <dbReference type="EMBL" id="NYH52982.1"/>
    </source>
</evidence>
<protein>
    <submittedName>
        <fullName evidence="2">Uncharacterized protein YydD (DUF2326 family)</fullName>
    </submittedName>
</protein>
<accession>A0A7Z0BKZ1</accession>
<dbReference type="AlphaFoldDB" id="A0A7Z0BKZ1"/>
<name>A0A7Z0BKZ1_9ACTN</name>
<dbReference type="EMBL" id="JACCHL010000001">
    <property type="protein sequence ID" value="NYH52982.1"/>
    <property type="molecule type" value="Genomic_DNA"/>
</dbReference>
<feature type="domain" description="DUF2326" evidence="1">
    <location>
        <begin position="23"/>
        <end position="149"/>
    </location>
</feature>
<evidence type="ECO:0000313" key="3">
    <source>
        <dbReference type="Proteomes" id="UP000584931"/>
    </source>
</evidence>
<sequence length="149" mass="17191">MRWFIPDTYSWRRSASDRRRSDSSYLAFQARRSHLEIELKLEADDSTGISNMKMFCFDLTWAVIAHRVGRGPDFLVHDSKLYDGVDERQVARALELAARVTEEEGMQYVVTMNSDDLTKAQRTGFDAHPYVITPRLDDSETGGLFGFRF</sequence>
<dbReference type="RefSeq" id="WP_237683365.1">
    <property type="nucleotide sequence ID" value="NZ_JACCHL010000001.1"/>
</dbReference>
<dbReference type="Pfam" id="PF10088">
    <property type="entry name" value="DUF2326"/>
    <property type="match status" value="1"/>
</dbReference>
<gene>
    <name evidence="2" type="ORF">HNR06_002571</name>
</gene>
<proteinExistence type="predicted"/>